<sequence>MLKQKKKSPAFYTAAKKIESILSFIAVYAKDHNYHKIIVAGGETSGAVTTGLGYSSFYIGQEICPGVPVLIPEENRYLQLILKSGNFGSEDFFLKAMEM</sequence>
<evidence type="ECO:0000313" key="3">
    <source>
        <dbReference type="Proteomes" id="UP001243496"/>
    </source>
</evidence>
<dbReference type="Pfam" id="PF17042">
    <property type="entry name" value="NBD_C"/>
    <property type="match status" value="1"/>
</dbReference>
<dbReference type="RefSeq" id="WP_306858369.1">
    <property type="nucleotide sequence ID" value="NZ_CP132968.1"/>
</dbReference>
<accession>A0AAQ3JLL1</accession>
<dbReference type="EMBL" id="CP132968">
    <property type="protein sequence ID" value="WMD17906.1"/>
    <property type="molecule type" value="Genomic_DNA"/>
</dbReference>
<dbReference type="GeneID" id="92742609"/>
<dbReference type="Gene3D" id="3.40.980.20">
    <property type="entry name" value="Four-carbon acid sugar kinase, nucleotide binding domain"/>
    <property type="match status" value="1"/>
</dbReference>
<organism evidence="2 3">
    <name type="scientific">Anaerostipes hadrus</name>
    <dbReference type="NCBI Taxonomy" id="649756"/>
    <lineage>
        <taxon>Bacteria</taxon>
        <taxon>Bacillati</taxon>
        <taxon>Bacillota</taxon>
        <taxon>Clostridia</taxon>
        <taxon>Lachnospirales</taxon>
        <taxon>Lachnospiraceae</taxon>
        <taxon>Anaerostipes</taxon>
    </lineage>
</organism>
<dbReference type="SUPFAM" id="SSF142764">
    <property type="entry name" value="YgbK-like"/>
    <property type="match status" value="1"/>
</dbReference>
<gene>
    <name evidence="2" type="ORF">RBI15_00390</name>
</gene>
<dbReference type="InterPro" id="IPR031475">
    <property type="entry name" value="NBD_C"/>
</dbReference>
<dbReference type="AlphaFoldDB" id="A0AAQ3JLL1"/>
<name>A0AAQ3JLL1_ANAHA</name>
<protein>
    <submittedName>
        <fullName evidence="2">Nucleotide-binding domain containing protein</fullName>
    </submittedName>
</protein>
<proteinExistence type="predicted"/>
<evidence type="ECO:0000313" key="2">
    <source>
        <dbReference type="EMBL" id="WMD17906.1"/>
    </source>
</evidence>
<feature type="domain" description="Four-carbon acid sugar kinase nucleotide binding" evidence="1">
    <location>
        <begin position="13"/>
        <end position="93"/>
    </location>
</feature>
<evidence type="ECO:0000259" key="1">
    <source>
        <dbReference type="Pfam" id="PF17042"/>
    </source>
</evidence>
<reference evidence="2" key="1">
    <citation type="submission" date="2023-08" db="EMBL/GenBank/DDBJ databases">
        <title>Complete Genome Sequences of butyrate producing Anaerostipes hadrus strains BA1 and GIF7 isolated from the terminal ileum of a healthy lean male.</title>
        <authorList>
            <person name="Low A."/>
            <person name="Sheludchenko M."/>
            <person name="Cheng H.E."/>
            <person name="Koh X.Q."/>
            <person name="Lee J."/>
        </authorList>
    </citation>
    <scope>NUCLEOTIDE SEQUENCE</scope>
    <source>
        <strain evidence="2">BA1</strain>
    </source>
</reference>
<dbReference type="Proteomes" id="UP001243496">
    <property type="component" value="Chromosome"/>
</dbReference>
<dbReference type="InterPro" id="IPR042213">
    <property type="entry name" value="NBD_C_sf"/>
</dbReference>